<dbReference type="PANTHER" id="PTHR12606:SF141">
    <property type="entry name" value="GH15225P-RELATED"/>
    <property type="match status" value="1"/>
</dbReference>
<evidence type="ECO:0000256" key="2">
    <source>
        <dbReference type="ARBA" id="ARBA00022670"/>
    </source>
</evidence>
<accession>A0A915DWG9</accession>
<dbReference type="PANTHER" id="PTHR12606">
    <property type="entry name" value="SENTRIN/SUMO-SPECIFIC PROTEASE"/>
    <property type="match status" value="1"/>
</dbReference>
<dbReference type="GO" id="GO:0060255">
    <property type="term" value="P:regulation of macromolecule metabolic process"/>
    <property type="evidence" value="ECO:0007669"/>
    <property type="project" value="UniProtKB-ARBA"/>
</dbReference>
<dbReference type="PROSITE" id="PS50600">
    <property type="entry name" value="ULP_PROTEASE"/>
    <property type="match status" value="1"/>
</dbReference>
<dbReference type="GO" id="GO:0005634">
    <property type="term" value="C:nucleus"/>
    <property type="evidence" value="ECO:0007669"/>
    <property type="project" value="TreeGrafter"/>
</dbReference>
<sequence length="623" mass="70979">MFDKESNKPRGVSSFMGQFFEGIFAPLQSKKKNLGNENSAYGGLTPAFAYNNRFDSSLHFDSNYRNTMDGYRDQETPTFRGHQSDGMHGFDFPLFHSHQPSFLHPASSETFSPRRNPVVATPIFDAYVPRHKPMINCAGFRQTHTGKQINQLESVDIDALDEYKNFLKDLNAGKSASPFDRFSTPLLPQRTMRSSAAAIQAGAEAVHACSPNTMMNKIASTLEMLRSLPKLVDGGSKMVRSGSAADGYRYLDSAPSPRNALVDNQKEVKSQPTVIDLTKETDQSKNASELLGESAAYSAQESQAFAACTSSASPATAKLPMYHPQNRRSMDSTARTWREKKYMDEEEQRMASIRDLQQEIDLRSMARNNRQIVNEEHRRLKLSMEGLILERRAPEKEEFPELPEDALELLQKAWNRSGPQDEVFTKGFGVDIMRKDLLSLRGLEWLNDEVINFYMNLICERSKQEPALPKTYAFSTFFYASLCGKGYAAVKRWTRKVDIFSYDLLIVPIHLTAHWCLATVDFKQETICYFDSLLGENNRCLNALEEYLQSEHIDKKKKNFDMSNWSLICRKDIPQQLNGSDCGMFSCKFAEYVSRRAAITFDQSNMPYFRQRMVYEVVSQKLL</sequence>
<keyword evidence="3" id="KW-0378">Hydrolase</keyword>
<dbReference type="Gene3D" id="3.40.395.10">
    <property type="entry name" value="Adenoviral Proteinase, Chain A"/>
    <property type="match status" value="1"/>
</dbReference>
<evidence type="ECO:0000313" key="7">
    <source>
        <dbReference type="WBParaSite" id="jg24404.1"/>
    </source>
</evidence>
<dbReference type="WBParaSite" id="jg24404.1">
    <property type="protein sequence ID" value="jg24404.1"/>
    <property type="gene ID" value="jg24404"/>
</dbReference>
<dbReference type="AlphaFoldDB" id="A0A915DWG9"/>
<feature type="domain" description="Ubiquitin-like protease family profile" evidence="5">
    <location>
        <begin position="430"/>
        <end position="593"/>
    </location>
</feature>
<dbReference type="Proteomes" id="UP000887574">
    <property type="component" value="Unplaced"/>
</dbReference>
<evidence type="ECO:0000259" key="5">
    <source>
        <dbReference type="PROSITE" id="PS50600"/>
    </source>
</evidence>
<dbReference type="SUPFAM" id="SSF54001">
    <property type="entry name" value="Cysteine proteinases"/>
    <property type="match status" value="1"/>
</dbReference>
<dbReference type="Pfam" id="PF02902">
    <property type="entry name" value="Peptidase_C48"/>
    <property type="match status" value="1"/>
</dbReference>
<keyword evidence="2" id="KW-0645">Protease</keyword>
<evidence type="ECO:0000256" key="4">
    <source>
        <dbReference type="ARBA" id="ARBA00022807"/>
    </source>
</evidence>
<protein>
    <submittedName>
        <fullName evidence="7">Ubiquitin-like protease family profile domain-containing protein</fullName>
    </submittedName>
</protein>
<comment type="similarity">
    <text evidence="1">Belongs to the peptidase C48 family.</text>
</comment>
<proteinExistence type="inferred from homology"/>
<dbReference type="InterPro" id="IPR038765">
    <property type="entry name" value="Papain-like_cys_pep_sf"/>
</dbReference>
<organism evidence="6 7">
    <name type="scientific">Ditylenchus dipsaci</name>
    <dbReference type="NCBI Taxonomy" id="166011"/>
    <lineage>
        <taxon>Eukaryota</taxon>
        <taxon>Metazoa</taxon>
        <taxon>Ecdysozoa</taxon>
        <taxon>Nematoda</taxon>
        <taxon>Chromadorea</taxon>
        <taxon>Rhabditida</taxon>
        <taxon>Tylenchina</taxon>
        <taxon>Tylenchomorpha</taxon>
        <taxon>Sphaerularioidea</taxon>
        <taxon>Anguinidae</taxon>
        <taxon>Anguininae</taxon>
        <taxon>Ditylenchus</taxon>
    </lineage>
</organism>
<name>A0A915DWG9_9BILA</name>
<evidence type="ECO:0000256" key="3">
    <source>
        <dbReference type="ARBA" id="ARBA00022801"/>
    </source>
</evidence>
<dbReference type="GO" id="GO:0006508">
    <property type="term" value="P:proteolysis"/>
    <property type="evidence" value="ECO:0007669"/>
    <property type="project" value="UniProtKB-KW"/>
</dbReference>
<dbReference type="GO" id="GO:0016926">
    <property type="term" value="P:protein desumoylation"/>
    <property type="evidence" value="ECO:0007669"/>
    <property type="project" value="TreeGrafter"/>
</dbReference>
<keyword evidence="4" id="KW-0788">Thiol protease</keyword>
<dbReference type="InterPro" id="IPR003653">
    <property type="entry name" value="Peptidase_C48_C"/>
</dbReference>
<dbReference type="GO" id="GO:0080090">
    <property type="term" value="P:regulation of primary metabolic process"/>
    <property type="evidence" value="ECO:0007669"/>
    <property type="project" value="UniProtKB-ARBA"/>
</dbReference>
<evidence type="ECO:0000313" key="6">
    <source>
        <dbReference type="Proteomes" id="UP000887574"/>
    </source>
</evidence>
<keyword evidence="6" id="KW-1185">Reference proteome</keyword>
<dbReference type="GO" id="GO:0016929">
    <property type="term" value="F:deSUMOylase activity"/>
    <property type="evidence" value="ECO:0007669"/>
    <property type="project" value="TreeGrafter"/>
</dbReference>
<reference evidence="7" key="1">
    <citation type="submission" date="2022-11" db="UniProtKB">
        <authorList>
            <consortium name="WormBaseParasite"/>
        </authorList>
    </citation>
    <scope>IDENTIFICATION</scope>
</reference>
<evidence type="ECO:0000256" key="1">
    <source>
        <dbReference type="ARBA" id="ARBA00005234"/>
    </source>
</evidence>
<dbReference type="FunFam" id="3.40.395.10:FF:000001">
    <property type="entry name" value="Sentrin-specific protease 1"/>
    <property type="match status" value="1"/>
</dbReference>